<evidence type="ECO:0000313" key="1">
    <source>
        <dbReference type="Proteomes" id="UP000095287"/>
    </source>
</evidence>
<name>A0A1I7YWE5_9BILA</name>
<dbReference type="WBParaSite" id="L893_g20382.t1">
    <property type="protein sequence ID" value="L893_g20382.t1"/>
    <property type="gene ID" value="L893_g20382"/>
</dbReference>
<proteinExistence type="predicted"/>
<dbReference type="Proteomes" id="UP000095287">
    <property type="component" value="Unplaced"/>
</dbReference>
<keyword evidence="1" id="KW-1185">Reference proteome</keyword>
<organism evidence="1 2">
    <name type="scientific">Steinernema glaseri</name>
    <dbReference type="NCBI Taxonomy" id="37863"/>
    <lineage>
        <taxon>Eukaryota</taxon>
        <taxon>Metazoa</taxon>
        <taxon>Ecdysozoa</taxon>
        <taxon>Nematoda</taxon>
        <taxon>Chromadorea</taxon>
        <taxon>Rhabditida</taxon>
        <taxon>Tylenchina</taxon>
        <taxon>Panagrolaimomorpha</taxon>
        <taxon>Strongyloidoidea</taxon>
        <taxon>Steinernematidae</taxon>
        <taxon>Steinernema</taxon>
    </lineage>
</organism>
<evidence type="ECO:0000313" key="2">
    <source>
        <dbReference type="WBParaSite" id="L893_g20382.t1"/>
    </source>
</evidence>
<sequence>MNFAEVQKEDGLRRRRHICAHRRRRRSPVDVGLATRRPAVSLCAIKGAVIVMDGGQSKAKCWLLPGWGVVNHAAWTSSMYFVRVDFGSCDEEICLR</sequence>
<dbReference type="AlphaFoldDB" id="A0A1I7YWE5"/>
<accession>A0A1I7YWE5</accession>
<protein>
    <submittedName>
        <fullName evidence="2">Uncharacterized protein</fullName>
    </submittedName>
</protein>
<reference evidence="2" key="1">
    <citation type="submission" date="2016-11" db="UniProtKB">
        <authorList>
            <consortium name="WormBaseParasite"/>
        </authorList>
    </citation>
    <scope>IDENTIFICATION</scope>
</reference>